<keyword evidence="4" id="KW-1185">Reference proteome</keyword>
<gene>
    <name evidence="2" type="ORF">GPM918_LOCUS36552</name>
    <name evidence="3" type="ORF">SRO942_LOCUS37293</name>
</gene>
<comment type="caution">
    <text evidence="2">The sequence shown here is derived from an EMBL/GenBank/DDBJ whole genome shotgun (WGS) entry which is preliminary data.</text>
</comment>
<dbReference type="EMBL" id="CAJOBC010087718">
    <property type="protein sequence ID" value="CAF4360094.1"/>
    <property type="molecule type" value="Genomic_DNA"/>
</dbReference>
<name>A0A815T400_9BILA</name>
<evidence type="ECO:0000313" key="2">
    <source>
        <dbReference type="EMBL" id="CAF1498012.1"/>
    </source>
</evidence>
<evidence type="ECO:0000256" key="1">
    <source>
        <dbReference type="SAM" id="MobiDB-lite"/>
    </source>
</evidence>
<dbReference type="Proteomes" id="UP000681722">
    <property type="component" value="Unassembled WGS sequence"/>
</dbReference>
<evidence type="ECO:0000313" key="4">
    <source>
        <dbReference type="Proteomes" id="UP000663829"/>
    </source>
</evidence>
<dbReference type="EMBL" id="CAJNOQ010022211">
    <property type="protein sequence ID" value="CAF1498012.1"/>
    <property type="molecule type" value="Genomic_DNA"/>
</dbReference>
<sequence length="33" mass="3801">YVSTSSPDDNGNKYGLDETTKFQMRRLNHGLKQ</sequence>
<evidence type="ECO:0000313" key="3">
    <source>
        <dbReference type="EMBL" id="CAF4360094.1"/>
    </source>
</evidence>
<organism evidence="2 4">
    <name type="scientific">Didymodactylos carnosus</name>
    <dbReference type="NCBI Taxonomy" id="1234261"/>
    <lineage>
        <taxon>Eukaryota</taxon>
        <taxon>Metazoa</taxon>
        <taxon>Spiralia</taxon>
        <taxon>Gnathifera</taxon>
        <taxon>Rotifera</taxon>
        <taxon>Eurotatoria</taxon>
        <taxon>Bdelloidea</taxon>
        <taxon>Philodinida</taxon>
        <taxon>Philodinidae</taxon>
        <taxon>Didymodactylos</taxon>
    </lineage>
</organism>
<dbReference type="AlphaFoldDB" id="A0A815T400"/>
<dbReference type="Proteomes" id="UP000663829">
    <property type="component" value="Unassembled WGS sequence"/>
</dbReference>
<reference evidence="2" key="1">
    <citation type="submission" date="2021-02" db="EMBL/GenBank/DDBJ databases">
        <authorList>
            <person name="Nowell W R."/>
        </authorList>
    </citation>
    <scope>NUCLEOTIDE SEQUENCE</scope>
</reference>
<proteinExistence type="predicted"/>
<accession>A0A815T400</accession>
<feature type="region of interest" description="Disordered" evidence="1">
    <location>
        <begin position="1"/>
        <end position="21"/>
    </location>
</feature>
<feature type="non-terminal residue" evidence="2">
    <location>
        <position position="1"/>
    </location>
</feature>
<protein>
    <submittedName>
        <fullName evidence="2">Uncharacterized protein</fullName>
    </submittedName>
</protein>